<organism evidence="3 4">
    <name type="scientific">Nocardiopsis dassonvillei (strain ATCC 23218 / DSM 43111 / CIP 107115 / JCM 7437 / KCTC 9190 / NBRC 14626 / NCTC 10488 / NRRL B-5397 / IMRU 509)</name>
    <name type="common">Actinomadura dassonvillei</name>
    <dbReference type="NCBI Taxonomy" id="446468"/>
    <lineage>
        <taxon>Bacteria</taxon>
        <taxon>Bacillati</taxon>
        <taxon>Actinomycetota</taxon>
        <taxon>Actinomycetes</taxon>
        <taxon>Streptosporangiales</taxon>
        <taxon>Nocardiopsidaceae</taxon>
        <taxon>Nocardiopsis</taxon>
    </lineage>
</organism>
<evidence type="ECO:0000259" key="2">
    <source>
        <dbReference type="Pfam" id="PF25906"/>
    </source>
</evidence>
<dbReference type="AlphaFoldDB" id="D7B300"/>
<protein>
    <submittedName>
        <fullName evidence="3">Transcriptional regulator, PucR family</fullName>
    </submittedName>
</protein>
<dbReference type="STRING" id="446468.Ndas_3284"/>
<keyword evidence="4" id="KW-1185">Reference proteome</keyword>
<dbReference type="InterPro" id="IPR042070">
    <property type="entry name" value="PucR_C-HTH_sf"/>
</dbReference>
<dbReference type="PANTHER" id="PTHR33744:SF1">
    <property type="entry name" value="DNA-BINDING TRANSCRIPTIONAL ACTIVATOR ADER"/>
    <property type="match status" value="1"/>
</dbReference>
<accession>D7B300</accession>
<evidence type="ECO:0000313" key="3">
    <source>
        <dbReference type="EMBL" id="ADH68690.1"/>
    </source>
</evidence>
<proteinExistence type="predicted"/>
<dbReference type="PANTHER" id="PTHR33744">
    <property type="entry name" value="CARBOHYDRATE DIACID REGULATOR"/>
    <property type="match status" value="1"/>
</dbReference>
<evidence type="ECO:0000313" key="4">
    <source>
        <dbReference type="Proteomes" id="UP000002219"/>
    </source>
</evidence>
<dbReference type="OrthoDB" id="3449988at2"/>
<feature type="domain" description="PucR-like N-terminal" evidence="2">
    <location>
        <begin position="14"/>
        <end position="178"/>
    </location>
</feature>
<dbReference type="Pfam" id="PF13556">
    <property type="entry name" value="HTH_30"/>
    <property type="match status" value="1"/>
</dbReference>
<dbReference type="GeneID" id="91485840"/>
<dbReference type="KEGG" id="nda:Ndas_3284"/>
<dbReference type="InterPro" id="IPR051448">
    <property type="entry name" value="CdaR-like_regulators"/>
</dbReference>
<feature type="domain" description="PucR C-terminal helix-turn-helix" evidence="1">
    <location>
        <begin position="373"/>
        <end position="430"/>
    </location>
</feature>
<dbReference type="HOGENOM" id="CLU_044949_0_0_11"/>
<dbReference type="Gene3D" id="1.10.10.2840">
    <property type="entry name" value="PucR C-terminal helix-turn-helix domain"/>
    <property type="match status" value="1"/>
</dbReference>
<evidence type="ECO:0000259" key="1">
    <source>
        <dbReference type="Pfam" id="PF13556"/>
    </source>
</evidence>
<name>D7B300_NOCDD</name>
<dbReference type="InterPro" id="IPR058663">
    <property type="entry name" value="PucR-like_N"/>
</dbReference>
<dbReference type="RefSeq" id="WP_013154297.1">
    <property type="nucleotide sequence ID" value="NC_014210.1"/>
</dbReference>
<dbReference type="eggNOG" id="COG2508">
    <property type="taxonomic scope" value="Bacteria"/>
</dbReference>
<dbReference type="Pfam" id="PF25906">
    <property type="entry name" value="PucR-like_N"/>
    <property type="match status" value="1"/>
</dbReference>
<dbReference type="EMBL" id="CP002040">
    <property type="protein sequence ID" value="ADH68690.1"/>
    <property type="molecule type" value="Genomic_DNA"/>
</dbReference>
<gene>
    <name evidence="3" type="ordered locus">Ndas_3284</name>
</gene>
<sequence>MSYPLRESRPTDPFARIPPELGARLRPLVPSLAEEALEGIRRRAEFHAAPLEPADAEGLRRTVEAGLRAFLDRVEGGRSPGHVDALAAEFRAFGADEARHGRTLECLHTGMRTAAAVAWRRLADADALTRDHMAVLGEAIFAFQEEVSTAAAEGHARVRGAGVDALRRRRARLLEVLLAETGPRREEQAVPALARAARWRLPGRVAVALLYRGTDGAAAAPLEATPSGPSAVAQTTVGGPSADALSASAGAFSHLSALPSDVLVGLDRVEPCAVVPDPEGPGRLRSLERSLRGSCAVLGPSVPLDRAPLSLARARDLAELVRTGVVPGGGVVRWDDHLPVLLLSRDPELVAEMTRSRLAPLAPLRPPQRERMADTLLAWLESGLNANEAAERLRIHPQTVRYRLRQLEELFGERLREPGERFELELVLRARRLLGPLEEGPVWPDGG</sequence>
<reference evidence="3 4" key="1">
    <citation type="journal article" date="2010" name="Stand. Genomic Sci.">
        <title>Complete genome sequence of Nocardiopsis dassonvillei type strain (IMRU 509).</title>
        <authorList>
            <person name="Sun H."/>
            <person name="Lapidus A."/>
            <person name="Nolan M."/>
            <person name="Lucas S."/>
            <person name="Del Rio T.G."/>
            <person name="Tice H."/>
            <person name="Cheng J.F."/>
            <person name="Tapia R."/>
            <person name="Han C."/>
            <person name="Goodwin L."/>
            <person name="Pitluck S."/>
            <person name="Pagani I."/>
            <person name="Ivanova N."/>
            <person name="Mavromatis K."/>
            <person name="Mikhailova N."/>
            <person name="Pati A."/>
            <person name="Chen A."/>
            <person name="Palaniappan K."/>
            <person name="Land M."/>
            <person name="Hauser L."/>
            <person name="Chang Y.J."/>
            <person name="Jeffries C.D."/>
            <person name="Djao O.D."/>
            <person name="Rohde M."/>
            <person name="Sikorski J."/>
            <person name="Goker M."/>
            <person name="Woyke T."/>
            <person name="Bristow J."/>
            <person name="Eisen J.A."/>
            <person name="Markowitz V."/>
            <person name="Hugenholtz P."/>
            <person name="Kyrpides N.C."/>
            <person name="Klenk H.P."/>
        </authorList>
    </citation>
    <scope>NUCLEOTIDE SEQUENCE [LARGE SCALE GENOMIC DNA]</scope>
    <source>
        <strain evidence="4">ATCC 23218 / DSM 43111 / CIP 107115 / JCM 7437 / KCTC 9190 / NBRC 14626 / NCTC 10488 / NRRL B-5397 / IMRU 509</strain>
    </source>
</reference>
<dbReference type="Proteomes" id="UP000002219">
    <property type="component" value="Chromosome 1"/>
</dbReference>
<dbReference type="InterPro" id="IPR025736">
    <property type="entry name" value="PucR_C-HTH_dom"/>
</dbReference>